<dbReference type="RefSeq" id="WP_067032813.1">
    <property type="nucleotide sequence ID" value="NZ_FLRA01000005.1"/>
</dbReference>
<gene>
    <name evidence="2" type="ORF">MGA5115_00987</name>
    <name evidence="3" type="ORF">MGA5116_02761</name>
</gene>
<dbReference type="Pfam" id="PF16144">
    <property type="entry name" value="DUF4852"/>
    <property type="match status" value="1"/>
</dbReference>
<protein>
    <recommendedName>
        <fullName evidence="6">DUF4852 domain-containing protein</fullName>
    </recommendedName>
</protein>
<reference evidence="2 5" key="2">
    <citation type="submission" date="2016-06" db="EMBL/GenBank/DDBJ databases">
        <authorList>
            <person name="Kjaerup R.B."/>
            <person name="Dalgaard T.S."/>
            <person name="Juul-Madsen H.R."/>
        </authorList>
    </citation>
    <scope>NUCLEOTIDE SEQUENCE [LARGE SCALE GENOMIC DNA]</scope>
    <source>
        <strain evidence="2 5">CECT 5115</strain>
    </source>
</reference>
<evidence type="ECO:0000313" key="3">
    <source>
        <dbReference type="EMBL" id="SBT22148.1"/>
    </source>
</evidence>
<dbReference type="EMBL" id="FLRA01000005">
    <property type="protein sequence ID" value="SBT16901.1"/>
    <property type="molecule type" value="Genomic_DNA"/>
</dbReference>
<evidence type="ECO:0000256" key="1">
    <source>
        <dbReference type="SAM" id="SignalP"/>
    </source>
</evidence>
<proteinExistence type="predicted"/>
<evidence type="ECO:0008006" key="6">
    <source>
        <dbReference type="Google" id="ProtNLM"/>
    </source>
</evidence>
<dbReference type="EMBL" id="FLRB01000015">
    <property type="protein sequence ID" value="SBT22148.1"/>
    <property type="molecule type" value="Genomic_DNA"/>
</dbReference>
<name>A0A1C3JNX5_9GAMM</name>
<organism evidence="2 5">
    <name type="scientific">Marinomonas gallaica</name>
    <dbReference type="NCBI Taxonomy" id="1806667"/>
    <lineage>
        <taxon>Bacteria</taxon>
        <taxon>Pseudomonadati</taxon>
        <taxon>Pseudomonadota</taxon>
        <taxon>Gammaproteobacteria</taxon>
        <taxon>Oceanospirillales</taxon>
        <taxon>Oceanospirillaceae</taxon>
        <taxon>Marinomonas</taxon>
    </lineage>
</organism>
<dbReference type="AlphaFoldDB" id="A0A1C3JNX5"/>
<sequence>MSLFRNAVLFTLALSLWGCAVDGKHLYVEGKCVSCWQDTFKKDKSDYEIIGANNYDIISWQELALEGLSREDNLNVATYGEDYLTYKLGSNSDHSLTIHGYTKRNELTYRRDVKKATEQLESDLRKHQLKPIYQVTMPSTLDNYDFDRQEFPVDYTTGVTLEGGKDIKLLPKEISVIFDNYQDFPELKMPPHTAENFLKGRNQKRKLFIRYIFEINAMTTQSSFQGTVKEIQFIDVVPKQYYQTRKEIEKYAPFEAIQL</sequence>
<feature type="signal peptide" evidence="1">
    <location>
        <begin position="1"/>
        <end position="20"/>
    </location>
</feature>
<feature type="chain" id="PRO_5008676908" description="DUF4852 domain-containing protein" evidence="1">
    <location>
        <begin position="21"/>
        <end position="259"/>
    </location>
</feature>
<dbReference type="Proteomes" id="UP000092840">
    <property type="component" value="Unassembled WGS sequence"/>
</dbReference>
<dbReference type="InterPro" id="IPR032325">
    <property type="entry name" value="DUF4852"/>
</dbReference>
<reference evidence="3 4" key="1">
    <citation type="submission" date="2016-06" db="EMBL/GenBank/DDBJ databases">
        <authorList>
            <person name="Rodrigo-Torres L."/>
            <person name="Arahal D.R."/>
        </authorList>
    </citation>
    <scope>NUCLEOTIDE SEQUENCE [LARGE SCALE GENOMIC DNA]</scope>
    <source>
        <strain evidence="3 4">CECT 5116</strain>
    </source>
</reference>
<dbReference type="Proteomes" id="UP000092871">
    <property type="component" value="Unassembled WGS sequence"/>
</dbReference>
<evidence type="ECO:0000313" key="2">
    <source>
        <dbReference type="EMBL" id="SBT16901.1"/>
    </source>
</evidence>
<evidence type="ECO:0000313" key="5">
    <source>
        <dbReference type="Proteomes" id="UP000092871"/>
    </source>
</evidence>
<evidence type="ECO:0000313" key="4">
    <source>
        <dbReference type="Proteomes" id="UP000092840"/>
    </source>
</evidence>
<keyword evidence="4" id="KW-1185">Reference proteome</keyword>
<accession>A0A1C3JNX5</accession>
<keyword evidence="1" id="KW-0732">Signal</keyword>
<dbReference type="OrthoDB" id="6196019at2"/>